<evidence type="ECO:0000313" key="2">
    <source>
        <dbReference type="Proteomes" id="UP000002499"/>
    </source>
</evidence>
<proteinExistence type="predicted"/>
<organism evidence="2">
    <name type="scientific">Metarhizium acridum (strain CQMa 102)</name>
    <dbReference type="NCBI Taxonomy" id="655827"/>
    <lineage>
        <taxon>Eukaryota</taxon>
        <taxon>Fungi</taxon>
        <taxon>Dikarya</taxon>
        <taxon>Ascomycota</taxon>
        <taxon>Pezizomycotina</taxon>
        <taxon>Sordariomycetes</taxon>
        <taxon>Hypocreomycetidae</taxon>
        <taxon>Hypocreales</taxon>
        <taxon>Clavicipitaceae</taxon>
        <taxon>Metarhizium</taxon>
    </lineage>
</organism>
<dbReference type="InParanoid" id="E9EA09"/>
<dbReference type="PANTHER" id="PTHR47751">
    <property type="entry name" value="SUPERFAMILY HYDROLASE, PUTATIVE (AFU_ORTHOLOGUE AFUA_2G16580)-RELATED"/>
    <property type="match status" value="1"/>
</dbReference>
<dbReference type="EMBL" id="GL698530">
    <property type="protein sequence ID" value="EFY87259.1"/>
    <property type="molecule type" value="Genomic_DNA"/>
</dbReference>
<sequence length="197" mass="21513">MTQQSMLPELENDDACGFGDHDAAAAIFVAGGNGFLIKSSSSQISTTLSLQRLARINNTMKITETRVAARGAIVLNTLSAKAQNMSYGADNFYISNSATVWPNSFQTQYRTKVAGNLFLPNSLDRSENNSATIVGHPIGAVTRNGLRQSQSVSRRKEIIPRPLSHLTWCFYAGELLAKSRDTSNPLDQLQVYELLSV</sequence>
<dbReference type="GO" id="GO:0016787">
    <property type="term" value="F:hydrolase activity"/>
    <property type="evidence" value="ECO:0007669"/>
    <property type="project" value="UniProtKB-KW"/>
</dbReference>
<keyword evidence="1" id="KW-0378">Hydrolase</keyword>
<name>E9EA09_METAQ</name>
<dbReference type="RefSeq" id="XP_007813047.1">
    <property type="nucleotide sequence ID" value="XM_007814856.1"/>
</dbReference>
<protein>
    <submittedName>
        <fullName evidence="1">Alpha/beta superfamily hydrolase, putative</fullName>
    </submittedName>
</protein>
<dbReference type="InterPro" id="IPR051411">
    <property type="entry name" value="Polyketide_trans_af380"/>
</dbReference>
<keyword evidence="2" id="KW-1185">Reference proteome</keyword>
<dbReference type="AlphaFoldDB" id="E9EA09"/>
<dbReference type="PANTHER" id="PTHR47751:SF1">
    <property type="entry name" value="SUPERFAMILY HYDROLASE, PUTATIVE (AFU_ORTHOLOGUE AFUA_2G16580)-RELATED"/>
    <property type="match status" value="1"/>
</dbReference>
<gene>
    <name evidence="1" type="ORF">MAC_06707</name>
</gene>
<dbReference type="STRING" id="655827.E9EA09"/>
<dbReference type="HOGENOM" id="CLU_1384443_0_0_1"/>
<accession>E9EA09</accession>
<dbReference type="OrthoDB" id="2498029at2759"/>
<dbReference type="Proteomes" id="UP000002499">
    <property type="component" value="Unassembled WGS sequence"/>
</dbReference>
<dbReference type="GeneID" id="19251018"/>
<dbReference type="KEGG" id="maw:19251018"/>
<reference evidence="1 2" key="1">
    <citation type="journal article" date="2011" name="PLoS Genet.">
        <title>Genome sequencing and comparative transcriptomics of the model entomopathogenic fungi Metarhizium anisopliae and M. acridum.</title>
        <authorList>
            <person name="Gao Q."/>
            <person name="Jin K."/>
            <person name="Ying S.H."/>
            <person name="Zhang Y."/>
            <person name="Xiao G."/>
            <person name="Shang Y."/>
            <person name="Duan Z."/>
            <person name="Hu X."/>
            <person name="Xie X.Q."/>
            <person name="Zhou G."/>
            <person name="Peng G."/>
            <person name="Luo Z."/>
            <person name="Huang W."/>
            <person name="Wang B."/>
            <person name="Fang W."/>
            <person name="Wang S."/>
            <person name="Zhong Y."/>
            <person name="Ma L.J."/>
            <person name="St Leger R.J."/>
            <person name="Zhao G.P."/>
            <person name="Pei Y."/>
            <person name="Feng M.G."/>
            <person name="Xia Y."/>
            <person name="Wang C."/>
        </authorList>
    </citation>
    <scope>NUCLEOTIDE SEQUENCE [LARGE SCALE GENOMIC DNA]</scope>
    <source>
        <strain evidence="1 2">CQMa 102</strain>
    </source>
</reference>
<evidence type="ECO:0000313" key="1">
    <source>
        <dbReference type="EMBL" id="EFY87259.1"/>
    </source>
</evidence>